<proteinExistence type="inferred from homology"/>
<protein>
    <submittedName>
        <fullName evidence="8">Type II toxin-antitoxin system HicA family toxin</fullName>
    </submittedName>
</protein>
<comment type="similarity">
    <text evidence="1">Belongs to the HicA mRNA interferase family.</text>
</comment>
<evidence type="ECO:0000256" key="1">
    <source>
        <dbReference type="ARBA" id="ARBA00006620"/>
    </source>
</evidence>
<dbReference type="GO" id="GO:0004519">
    <property type="term" value="F:endonuclease activity"/>
    <property type="evidence" value="ECO:0007669"/>
    <property type="project" value="UniProtKB-KW"/>
</dbReference>
<comment type="caution">
    <text evidence="8">The sequence shown here is derived from an EMBL/GenBank/DDBJ whole genome shotgun (WGS) entry which is preliminary data.</text>
</comment>
<gene>
    <name evidence="8" type="ORF">DUE52_26705</name>
</gene>
<dbReference type="AlphaFoldDB" id="A0A368JIZ0"/>
<evidence type="ECO:0000256" key="7">
    <source>
        <dbReference type="ARBA" id="ARBA00023016"/>
    </source>
</evidence>
<dbReference type="GO" id="GO:0016787">
    <property type="term" value="F:hydrolase activity"/>
    <property type="evidence" value="ECO:0007669"/>
    <property type="project" value="UniProtKB-KW"/>
</dbReference>
<dbReference type="InterPro" id="IPR012933">
    <property type="entry name" value="HicA_mRNA_interferase"/>
</dbReference>
<keyword evidence="3" id="KW-0540">Nuclease</keyword>
<dbReference type="InterPro" id="IPR038570">
    <property type="entry name" value="HicA_sf"/>
</dbReference>
<dbReference type="EMBL" id="QOWE01000027">
    <property type="protein sequence ID" value="RCR66513.1"/>
    <property type="molecule type" value="Genomic_DNA"/>
</dbReference>
<dbReference type="OrthoDB" id="121656at2"/>
<keyword evidence="4" id="KW-0255">Endonuclease</keyword>
<dbReference type="Proteomes" id="UP000253383">
    <property type="component" value="Unassembled WGS sequence"/>
</dbReference>
<keyword evidence="7" id="KW-0346">Stress response</keyword>
<organism evidence="8 9">
    <name type="scientific">Larkinella punicea</name>
    <dbReference type="NCBI Taxonomy" id="2315727"/>
    <lineage>
        <taxon>Bacteria</taxon>
        <taxon>Pseudomonadati</taxon>
        <taxon>Bacteroidota</taxon>
        <taxon>Cytophagia</taxon>
        <taxon>Cytophagales</taxon>
        <taxon>Spirosomataceae</taxon>
        <taxon>Larkinella</taxon>
    </lineage>
</organism>
<evidence type="ECO:0000256" key="2">
    <source>
        <dbReference type="ARBA" id="ARBA00022649"/>
    </source>
</evidence>
<name>A0A368JIZ0_9BACT</name>
<dbReference type="Pfam" id="PF07927">
    <property type="entry name" value="HicA_toxin"/>
    <property type="match status" value="1"/>
</dbReference>
<evidence type="ECO:0000313" key="9">
    <source>
        <dbReference type="Proteomes" id="UP000253383"/>
    </source>
</evidence>
<evidence type="ECO:0000256" key="6">
    <source>
        <dbReference type="ARBA" id="ARBA00022884"/>
    </source>
</evidence>
<keyword evidence="5" id="KW-0378">Hydrolase</keyword>
<evidence type="ECO:0000313" key="8">
    <source>
        <dbReference type="EMBL" id="RCR66513.1"/>
    </source>
</evidence>
<reference evidence="8 9" key="1">
    <citation type="submission" date="2018-07" db="EMBL/GenBank/DDBJ databases">
        <title>Genome analysis of Larkinella rosea.</title>
        <authorList>
            <person name="Zhou Z."/>
            <person name="Wang G."/>
        </authorList>
    </citation>
    <scope>NUCLEOTIDE SEQUENCE [LARGE SCALE GENOMIC DNA]</scope>
    <source>
        <strain evidence="9">zzj9</strain>
    </source>
</reference>
<dbReference type="GO" id="GO:0003729">
    <property type="term" value="F:mRNA binding"/>
    <property type="evidence" value="ECO:0007669"/>
    <property type="project" value="InterPro"/>
</dbReference>
<keyword evidence="2" id="KW-1277">Toxin-antitoxin system</keyword>
<evidence type="ECO:0000256" key="5">
    <source>
        <dbReference type="ARBA" id="ARBA00022801"/>
    </source>
</evidence>
<dbReference type="SUPFAM" id="SSF54786">
    <property type="entry name" value="YcfA/nrd intein domain"/>
    <property type="match status" value="1"/>
</dbReference>
<keyword evidence="9" id="KW-1185">Reference proteome</keyword>
<keyword evidence="6" id="KW-0694">RNA-binding</keyword>
<evidence type="ECO:0000256" key="4">
    <source>
        <dbReference type="ARBA" id="ARBA00022759"/>
    </source>
</evidence>
<sequence>MKIPRDLTGTELIQILKPLGYRITRQTGSHVRIETEQNGLHHETIPRHNPLKIGTLNAILNNIANHFGMTKEELVKRLFG</sequence>
<dbReference type="Gene3D" id="3.30.920.30">
    <property type="entry name" value="Hypothetical protein"/>
    <property type="match status" value="1"/>
</dbReference>
<dbReference type="RefSeq" id="WP_114409185.1">
    <property type="nucleotide sequence ID" value="NZ_QOWE01000027.1"/>
</dbReference>
<accession>A0A368JIZ0</accession>
<evidence type="ECO:0000256" key="3">
    <source>
        <dbReference type="ARBA" id="ARBA00022722"/>
    </source>
</evidence>